<dbReference type="GeneID" id="9941840"/>
<sequence>MNFKVESKALVEVYPLHIPDEQRSQRSQQFQKFYPVDNNYERSDYLQQQRQQQVTFLL</sequence>
<dbReference type="AlphaFoldDB" id="A0A1S0U2D4"/>
<proteinExistence type="predicted"/>
<dbReference type="CTD" id="9941840"/>
<name>A0A1S0U2D4_LOALO</name>
<dbReference type="EMBL" id="JH712143">
    <property type="protein sequence ID" value="EFO24048.1"/>
    <property type="molecule type" value="Genomic_DNA"/>
</dbReference>
<dbReference type="RefSeq" id="XP_003140022.1">
    <property type="nucleotide sequence ID" value="XM_003139974.1"/>
</dbReference>
<dbReference type="InParanoid" id="A0A1S0U2D4"/>
<protein>
    <submittedName>
        <fullName evidence="1">Uncharacterized protein</fullName>
    </submittedName>
</protein>
<gene>
    <name evidence="1" type="ORF">LOAG_04437</name>
</gene>
<reference evidence="1" key="1">
    <citation type="submission" date="2012-04" db="EMBL/GenBank/DDBJ databases">
        <title>The Genome Sequence of Loa loa.</title>
        <authorList>
            <consortium name="The Broad Institute Genome Sequencing Platform"/>
            <consortium name="Broad Institute Genome Sequencing Center for Infectious Disease"/>
            <person name="Nutman T.B."/>
            <person name="Fink D.L."/>
            <person name="Russ C."/>
            <person name="Young S."/>
            <person name="Zeng Q."/>
            <person name="Gargeya S."/>
            <person name="Alvarado L."/>
            <person name="Berlin A."/>
            <person name="Chapman S.B."/>
            <person name="Chen Z."/>
            <person name="Freedman E."/>
            <person name="Gellesch M."/>
            <person name="Goldberg J."/>
            <person name="Griggs A."/>
            <person name="Gujja S."/>
            <person name="Heilman E.R."/>
            <person name="Heiman D."/>
            <person name="Howarth C."/>
            <person name="Mehta T."/>
            <person name="Neiman D."/>
            <person name="Pearson M."/>
            <person name="Roberts A."/>
            <person name="Saif S."/>
            <person name="Shea T."/>
            <person name="Shenoy N."/>
            <person name="Sisk P."/>
            <person name="Stolte C."/>
            <person name="Sykes S."/>
            <person name="White J."/>
            <person name="Yandava C."/>
            <person name="Haas B."/>
            <person name="Henn M.R."/>
            <person name="Nusbaum C."/>
            <person name="Birren B."/>
        </authorList>
    </citation>
    <scope>NUCLEOTIDE SEQUENCE [LARGE SCALE GENOMIC DNA]</scope>
</reference>
<dbReference type="KEGG" id="loa:LOAG_04437"/>
<organism evidence="1">
    <name type="scientific">Loa loa</name>
    <name type="common">Eye worm</name>
    <name type="synonym">Filaria loa</name>
    <dbReference type="NCBI Taxonomy" id="7209"/>
    <lineage>
        <taxon>Eukaryota</taxon>
        <taxon>Metazoa</taxon>
        <taxon>Ecdysozoa</taxon>
        <taxon>Nematoda</taxon>
        <taxon>Chromadorea</taxon>
        <taxon>Rhabditida</taxon>
        <taxon>Spirurina</taxon>
        <taxon>Spiruromorpha</taxon>
        <taxon>Filarioidea</taxon>
        <taxon>Onchocercidae</taxon>
        <taxon>Loa</taxon>
    </lineage>
</organism>
<evidence type="ECO:0000313" key="1">
    <source>
        <dbReference type="EMBL" id="EFO24048.1"/>
    </source>
</evidence>
<accession>A0A1S0U2D4</accession>